<dbReference type="InterPro" id="IPR012337">
    <property type="entry name" value="RNaseH-like_sf"/>
</dbReference>
<dbReference type="EMBL" id="CARXXK010001098">
    <property type="protein sequence ID" value="CAI6373473.1"/>
    <property type="molecule type" value="Genomic_DNA"/>
</dbReference>
<dbReference type="InterPro" id="IPR052035">
    <property type="entry name" value="ZnF_BED_domain_contain"/>
</dbReference>
<evidence type="ECO:0000313" key="7">
    <source>
        <dbReference type="Proteomes" id="UP001160148"/>
    </source>
</evidence>
<accession>A0AAV0Y0E6</accession>
<name>A0AAV0Y0E6_9HEMI</name>
<dbReference type="AlphaFoldDB" id="A0AAV0Y0E6"/>
<reference evidence="6 7" key="1">
    <citation type="submission" date="2023-01" db="EMBL/GenBank/DDBJ databases">
        <authorList>
            <person name="Whitehead M."/>
        </authorList>
    </citation>
    <scope>NUCLEOTIDE SEQUENCE [LARGE SCALE GENOMIC DNA]</scope>
</reference>
<evidence type="ECO:0000256" key="3">
    <source>
        <dbReference type="ARBA" id="ARBA00022771"/>
    </source>
</evidence>
<comment type="subcellular location">
    <subcellularLocation>
        <location evidence="1">Nucleus</location>
    </subcellularLocation>
</comment>
<dbReference type="Proteomes" id="UP001160148">
    <property type="component" value="Unassembled WGS sequence"/>
</dbReference>
<evidence type="ECO:0000256" key="2">
    <source>
        <dbReference type="ARBA" id="ARBA00022723"/>
    </source>
</evidence>
<sequence length="364" mass="41418">MERYKISPAQIYSITCDNARNMVKMVYLFNENSENNDEPVDDTDEENISNLEDNDDILLQNIQDMKGTSDIEMGPLTTCMRCAVHTFQLAICDSMKDRSIQGILSKARKAVKTLRTQIYAAWLKREGLKQAILDIETRWNSTFNMLYRLIELKQFCVTNEQIILSSNDWNLVGKIVTALEPAKIATVQMQSNSLTPGDVYGIWLKTEMSLSKINIPLSKNLIKNMAERQKHIFMNPVFESAIYLDPRYQHLMSVKSKTNAVLHLVNTYNLMKNIKNNNDSVQDQDTDESITEISETTNENIETGLEENDPNNFQLYLQSVSQSVPSSSQSSSSNTDTVSISILSLLNLYDNQPILPHTESILSY</sequence>
<evidence type="ECO:0000313" key="6">
    <source>
        <dbReference type="EMBL" id="CAI6373473.1"/>
    </source>
</evidence>
<gene>
    <name evidence="6" type="ORF">MEUPH1_LOCUS27220</name>
</gene>
<evidence type="ECO:0008006" key="8">
    <source>
        <dbReference type="Google" id="ProtNLM"/>
    </source>
</evidence>
<organism evidence="6 7">
    <name type="scientific">Macrosiphum euphorbiae</name>
    <name type="common">potato aphid</name>
    <dbReference type="NCBI Taxonomy" id="13131"/>
    <lineage>
        <taxon>Eukaryota</taxon>
        <taxon>Metazoa</taxon>
        <taxon>Ecdysozoa</taxon>
        <taxon>Arthropoda</taxon>
        <taxon>Hexapoda</taxon>
        <taxon>Insecta</taxon>
        <taxon>Pterygota</taxon>
        <taxon>Neoptera</taxon>
        <taxon>Paraneoptera</taxon>
        <taxon>Hemiptera</taxon>
        <taxon>Sternorrhyncha</taxon>
        <taxon>Aphidomorpha</taxon>
        <taxon>Aphidoidea</taxon>
        <taxon>Aphididae</taxon>
        <taxon>Macrosiphini</taxon>
        <taxon>Macrosiphum</taxon>
    </lineage>
</organism>
<dbReference type="GO" id="GO:0005634">
    <property type="term" value="C:nucleus"/>
    <property type="evidence" value="ECO:0007669"/>
    <property type="project" value="UniProtKB-SubCell"/>
</dbReference>
<evidence type="ECO:0000256" key="5">
    <source>
        <dbReference type="ARBA" id="ARBA00023242"/>
    </source>
</evidence>
<dbReference type="SUPFAM" id="SSF53098">
    <property type="entry name" value="Ribonuclease H-like"/>
    <property type="match status" value="1"/>
</dbReference>
<evidence type="ECO:0000256" key="1">
    <source>
        <dbReference type="ARBA" id="ARBA00004123"/>
    </source>
</evidence>
<keyword evidence="7" id="KW-1185">Reference proteome</keyword>
<keyword evidence="5" id="KW-0539">Nucleus</keyword>
<keyword evidence="4" id="KW-0862">Zinc</keyword>
<keyword evidence="2" id="KW-0479">Metal-binding</keyword>
<keyword evidence="3" id="KW-0863">Zinc-finger</keyword>
<dbReference type="GO" id="GO:0008270">
    <property type="term" value="F:zinc ion binding"/>
    <property type="evidence" value="ECO:0007669"/>
    <property type="project" value="UniProtKB-KW"/>
</dbReference>
<evidence type="ECO:0000256" key="4">
    <source>
        <dbReference type="ARBA" id="ARBA00022833"/>
    </source>
</evidence>
<comment type="caution">
    <text evidence="6">The sequence shown here is derived from an EMBL/GenBank/DDBJ whole genome shotgun (WGS) entry which is preliminary data.</text>
</comment>
<dbReference type="PANTHER" id="PTHR46481">
    <property type="entry name" value="ZINC FINGER BED DOMAIN-CONTAINING PROTEIN 4"/>
    <property type="match status" value="1"/>
</dbReference>
<dbReference type="PANTHER" id="PTHR46481:SF10">
    <property type="entry name" value="ZINC FINGER BED DOMAIN-CONTAINING PROTEIN 39"/>
    <property type="match status" value="1"/>
</dbReference>
<proteinExistence type="predicted"/>
<protein>
    <recommendedName>
        <fullName evidence="8">Transposase</fullName>
    </recommendedName>
</protein>